<evidence type="ECO:0000259" key="19">
    <source>
        <dbReference type="PROSITE" id="PS50011"/>
    </source>
</evidence>
<dbReference type="AlphaFoldDB" id="A0A368SIT6"/>
<dbReference type="GO" id="GO:0009737">
    <property type="term" value="P:response to abscisic acid"/>
    <property type="evidence" value="ECO:0007669"/>
    <property type="project" value="UniProtKB-ARBA"/>
</dbReference>
<feature type="chain" id="PRO_5017066615" description="Protein kinase domain-containing protein" evidence="18">
    <location>
        <begin position="25"/>
        <end position="652"/>
    </location>
</feature>
<gene>
    <name evidence="20" type="ORF">SETIT_9G208800v2</name>
</gene>
<proteinExistence type="predicted"/>
<feature type="domain" description="Protein kinase" evidence="19">
    <location>
        <begin position="326"/>
        <end position="604"/>
    </location>
</feature>
<dbReference type="CDD" id="cd14066">
    <property type="entry name" value="STKc_IRAK"/>
    <property type="match status" value="1"/>
</dbReference>
<evidence type="ECO:0000256" key="17">
    <source>
        <dbReference type="SAM" id="Phobius"/>
    </source>
</evidence>
<keyword evidence="3" id="KW-0597">Phosphoprotein</keyword>
<dbReference type="InterPro" id="IPR000719">
    <property type="entry name" value="Prot_kinase_dom"/>
</dbReference>
<evidence type="ECO:0000256" key="18">
    <source>
        <dbReference type="SAM" id="SignalP"/>
    </source>
</evidence>
<keyword evidence="8 15" id="KW-0547">Nucleotide-binding</keyword>
<feature type="region of interest" description="Disordered" evidence="16">
    <location>
        <begin position="229"/>
        <end position="253"/>
    </location>
</feature>
<dbReference type="InterPro" id="IPR008271">
    <property type="entry name" value="Ser/Thr_kinase_AS"/>
</dbReference>
<keyword evidence="11 17" id="KW-1133">Transmembrane helix</keyword>
<keyword evidence="13" id="KW-0675">Receptor</keyword>
<evidence type="ECO:0000256" key="9">
    <source>
        <dbReference type="ARBA" id="ARBA00022777"/>
    </source>
</evidence>
<reference evidence="20" key="1">
    <citation type="journal article" date="2012" name="Nat. Biotechnol.">
        <title>Reference genome sequence of the model plant Setaria.</title>
        <authorList>
            <person name="Bennetzen J.L."/>
            <person name="Schmutz J."/>
            <person name="Wang H."/>
            <person name="Percifield R."/>
            <person name="Hawkins J."/>
            <person name="Pontaroli A.C."/>
            <person name="Estep M."/>
            <person name="Feng L."/>
            <person name="Vaughn J.N."/>
            <person name="Grimwood J."/>
            <person name="Jenkins J."/>
            <person name="Barry K."/>
            <person name="Lindquist E."/>
            <person name="Hellsten U."/>
            <person name="Deshpande S."/>
            <person name="Wang X."/>
            <person name="Wu X."/>
            <person name="Mitros T."/>
            <person name="Triplett J."/>
            <person name="Yang X."/>
            <person name="Ye C.Y."/>
            <person name="Mauro-Herrera M."/>
            <person name="Wang L."/>
            <person name="Li P."/>
            <person name="Sharma M."/>
            <person name="Sharma R."/>
            <person name="Ronald P.C."/>
            <person name="Panaud O."/>
            <person name="Kellogg E.A."/>
            <person name="Brutnell T.P."/>
            <person name="Doust A.N."/>
            <person name="Tuskan G.A."/>
            <person name="Rokhsar D."/>
            <person name="Devos K.M."/>
        </authorList>
    </citation>
    <scope>NUCLEOTIDE SEQUENCE [LARGE SCALE GENOMIC DNA]</scope>
    <source>
        <strain evidence="20">Yugu1</strain>
    </source>
</reference>
<evidence type="ECO:0000256" key="2">
    <source>
        <dbReference type="ARBA" id="ARBA00022527"/>
    </source>
</evidence>
<evidence type="ECO:0000256" key="11">
    <source>
        <dbReference type="ARBA" id="ARBA00022989"/>
    </source>
</evidence>
<evidence type="ECO:0000256" key="7">
    <source>
        <dbReference type="ARBA" id="ARBA00022737"/>
    </source>
</evidence>
<dbReference type="Pfam" id="PF07714">
    <property type="entry name" value="PK_Tyr_Ser-Thr"/>
    <property type="match status" value="1"/>
</dbReference>
<evidence type="ECO:0000256" key="3">
    <source>
        <dbReference type="ARBA" id="ARBA00022553"/>
    </source>
</evidence>
<name>A0A368SIT6_SETIT</name>
<dbReference type="EMBL" id="CM003536">
    <property type="protein sequence ID" value="RCV42342.1"/>
    <property type="molecule type" value="Genomic_DNA"/>
</dbReference>
<dbReference type="Gene3D" id="3.30.200.20">
    <property type="entry name" value="Phosphorylase Kinase, domain 1"/>
    <property type="match status" value="1"/>
</dbReference>
<evidence type="ECO:0000256" key="15">
    <source>
        <dbReference type="PROSITE-ProRule" id="PRU10141"/>
    </source>
</evidence>
<keyword evidence="14" id="KW-0325">Glycoprotein</keyword>
<evidence type="ECO:0000256" key="5">
    <source>
        <dbReference type="ARBA" id="ARBA00022692"/>
    </source>
</evidence>
<dbReference type="PANTHER" id="PTHR27002:SF1099">
    <property type="entry name" value="OS02G0472700 PROTEIN"/>
    <property type="match status" value="1"/>
</dbReference>
<dbReference type="OrthoDB" id="661987at2759"/>
<evidence type="ECO:0000256" key="12">
    <source>
        <dbReference type="ARBA" id="ARBA00023136"/>
    </source>
</evidence>
<dbReference type="FunFam" id="1.10.510.10:FF:000343">
    <property type="entry name" value="Cysteine-rich receptor-like protein kinase 28"/>
    <property type="match status" value="1"/>
</dbReference>
<dbReference type="FunFam" id="3.30.200.20:FF:000142">
    <property type="entry name" value="Cysteine-rich receptor-like protein kinase 10"/>
    <property type="match status" value="1"/>
</dbReference>
<evidence type="ECO:0000256" key="10">
    <source>
        <dbReference type="ARBA" id="ARBA00022840"/>
    </source>
</evidence>
<evidence type="ECO:0000256" key="16">
    <source>
        <dbReference type="SAM" id="MobiDB-lite"/>
    </source>
</evidence>
<dbReference type="InterPro" id="IPR001245">
    <property type="entry name" value="Ser-Thr/Tyr_kinase_cat_dom"/>
</dbReference>
<dbReference type="Pfam" id="PF04450">
    <property type="entry name" value="BSP"/>
    <property type="match status" value="1"/>
</dbReference>
<sequence>MKQPHVATVASLLALAAAATTAAAVTFDATNSASNTPGGQRFDQAVGLDYAKRVLSDASTFIWNTFNQPSPDDRKPVDKVTLVVEDIDGVAFTSANGIHLSAKYVGGYSGDVKKEVTGVLYHEVTHVWQWNGQGRANGGLIEGIADYVQLKAGYAPGSWVLPGQGRRWDQGYDVTARFLDYCDSLKPGFVAQLNAKMKDGYTDDFFAQILGKSVQQLWQDYKAATVGDDNLVPDDTTPSQNNSKPSGSVPGGTTPRHNNSYLIILSIAIPVGITLCLISAIVTCALRRTTRSRQQTLSCAAYSEDIEEIQALLLDAVVIRAATDNFDEVNKLGEGGFGQVYKGLLPDGLEIAVKRLSKESKQGIRELKNELLLVAKLQHRNLVKLIGACLHEEEKLLVYEYIPNKSLDAFIFDEENRKKLVWETRYKIICGIARGMVYLHDESRVKVIHRDLKPGNILLEKDMNPKISDFGLARIFERDHTKDVTRRVAGTYGYMAPEYAVLGHISTKSDVFSFGVIVLEIVAGRRNTTSSEGMVAEHLLSYVWENWTIGTVTDVVDPYLNHNCAENDVLKAIHIGLLCIQENPSDRPRMSDVLLMLVGRSTTLPAPLRPAFLFSLDDATHAHPRGANELPKRPNKCNSSCNKVTITEVEPR</sequence>
<dbReference type="GO" id="GO:0004674">
    <property type="term" value="F:protein serine/threonine kinase activity"/>
    <property type="evidence" value="ECO:0007669"/>
    <property type="project" value="UniProtKB-KW"/>
</dbReference>
<keyword evidence="12 17" id="KW-0472">Membrane</keyword>
<keyword evidence="6 18" id="KW-0732">Signal</keyword>
<evidence type="ECO:0000256" key="14">
    <source>
        <dbReference type="ARBA" id="ARBA00023180"/>
    </source>
</evidence>
<dbReference type="InterPro" id="IPR007541">
    <property type="entry name" value="Uncharacterised_BSP"/>
</dbReference>
<dbReference type="PROSITE" id="PS50011">
    <property type="entry name" value="PROTEIN_KINASE_DOM"/>
    <property type="match status" value="1"/>
</dbReference>
<dbReference type="SUPFAM" id="SSF56112">
    <property type="entry name" value="Protein kinase-like (PK-like)"/>
    <property type="match status" value="1"/>
</dbReference>
<keyword evidence="5 17" id="KW-0812">Transmembrane</keyword>
<evidence type="ECO:0000256" key="1">
    <source>
        <dbReference type="ARBA" id="ARBA00004167"/>
    </source>
</evidence>
<accession>A0A368SIT6</accession>
<dbReference type="GO" id="GO:0005524">
    <property type="term" value="F:ATP binding"/>
    <property type="evidence" value="ECO:0007669"/>
    <property type="project" value="UniProtKB-UniRule"/>
</dbReference>
<keyword evidence="10 15" id="KW-0067">ATP-binding</keyword>
<keyword evidence="2" id="KW-0723">Serine/threonine-protein kinase</keyword>
<keyword evidence="9" id="KW-0418">Kinase</keyword>
<dbReference type="InterPro" id="IPR011009">
    <property type="entry name" value="Kinase-like_dom_sf"/>
</dbReference>
<dbReference type="SMART" id="SM00220">
    <property type="entry name" value="S_TKc"/>
    <property type="match status" value="1"/>
</dbReference>
<dbReference type="PANTHER" id="PTHR27002">
    <property type="entry name" value="RECEPTOR-LIKE SERINE/THREONINE-PROTEIN KINASE SD1-8"/>
    <property type="match status" value="1"/>
</dbReference>
<dbReference type="Gene3D" id="1.10.510.10">
    <property type="entry name" value="Transferase(Phosphotransferase) domain 1"/>
    <property type="match status" value="1"/>
</dbReference>
<evidence type="ECO:0000256" key="6">
    <source>
        <dbReference type="ARBA" id="ARBA00022729"/>
    </source>
</evidence>
<evidence type="ECO:0000256" key="8">
    <source>
        <dbReference type="ARBA" id="ARBA00022741"/>
    </source>
</evidence>
<feature type="compositionally biased region" description="Polar residues" evidence="16">
    <location>
        <begin position="236"/>
        <end position="246"/>
    </location>
</feature>
<keyword evidence="7" id="KW-0677">Repeat</keyword>
<dbReference type="KEGG" id="sita:101754313"/>
<feature type="binding site" evidence="15">
    <location>
        <position position="354"/>
    </location>
    <ligand>
        <name>ATP</name>
        <dbReference type="ChEBI" id="CHEBI:30616"/>
    </ligand>
</feature>
<dbReference type="PROSITE" id="PS00108">
    <property type="entry name" value="PROTEIN_KINASE_ST"/>
    <property type="match status" value="1"/>
</dbReference>
<organism evidence="20">
    <name type="scientific">Setaria italica</name>
    <name type="common">Foxtail millet</name>
    <name type="synonym">Panicum italicum</name>
    <dbReference type="NCBI Taxonomy" id="4555"/>
    <lineage>
        <taxon>Eukaryota</taxon>
        <taxon>Viridiplantae</taxon>
        <taxon>Streptophyta</taxon>
        <taxon>Embryophyta</taxon>
        <taxon>Tracheophyta</taxon>
        <taxon>Spermatophyta</taxon>
        <taxon>Magnoliopsida</taxon>
        <taxon>Liliopsida</taxon>
        <taxon>Poales</taxon>
        <taxon>Poaceae</taxon>
        <taxon>PACMAD clade</taxon>
        <taxon>Panicoideae</taxon>
        <taxon>Panicodae</taxon>
        <taxon>Paniceae</taxon>
        <taxon>Cenchrinae</taxon>
        <taxon>Setaria</taxon>
    </lineage>
</organism>
<keyword evidence="4" id="KW-0808">Transferase</keyword>
<dbReference type="PROSITE" id="PS00107">
    <property type="entry name" value="PROTEIN_KINASE_ATP"/>
    <property type="match status" value="1"/>
</dbReference>
<dbReference type="GO" id="GO:0016020">
    <property type="term" value="C:membrane"/>
    <property type="evidence" value="ECO:0007669"/>
    <property type="project" value="UniProtKB-SubCell"/>
</dbReference>
<evidence type="ECO:0000256" key="13">
    <source>
        <dbReference type="ARBA" id="ARBA00023170"/>
    </source>
</evidence>
<feature type="signal peptide" evidence="18">
    <location>
        <begin position="1"/>
        <end position="24"/>
    </location>
</feature>
<dbReference type="InterPro" id="IPR017441">
    <property type="entry name" value="Protein_kinase_ATP_BS"/>
</dbReference>
<protein>
    <recommendedName>
        <fullName evidence="19">Protein kinase domain-containing protein</fullName>
    </recommendedName>
</protein>
<feature type="transmembrane region" description="Helical" evidence="17">
    <location>
        <begin position="261"/>
        <end position="286"/>
    </location>
</feature>
<evidence type="ECO:0000313" key="20">
    <source>
        <dbReference type="EMBL" id="RCV42342.1"/>
    </source>
</evidence>
<reference evidence="20" key="2">
    <citation type="submission" date="2015-07" db="EMBL/GenBank/DDBJ databases">
        <authorList>
            <person name="Noorani M."/>
        </authorList>
    </citation>
    <scope>NUCLEOTIDE SEQUENCE</scope>
    <source>
        <strain evidence="20">Yugu1</strain>
    </source>
</reference>
<evidence type="ECO:0000256" key="4">
    <source>
        <dbReference type="ARBA" id="ARBA00022679"/>
    </source>
</evidence>
<comment type="subcellular location">
    <subcellularLocation>
        <location evidence="1">Membrane</location>
        <topology evidence="1">Single-pass membrane protein</topology>
    </subcellularLocation>
</comment>